<dbReference type="InterPro" id="IPR047794">
    <property type="entry name" value="C45_proenzyme-like"/>
</dbReference>
<gene>
    <name evidence="2" type="ORF">BD293_4610</name>
</gene>
<dbReference type="EMBL" id="VFPT01000006">
    <property type="protein sequence ID" value="TQM89588.1"/>
    <property type="molecule type" value="Genomic_DNA"/>
</dbReference>
<dbReference type="Gene3D" id="3.60.60.10">
    <property type="entry name" value="Penicillin V Acylase, Chain A"/>
    <property type="match status" value="1"/>
</dbReference>
<proteinExistence type="predicted"/>
<organism evidence="2 3">
    <name type="scientific">Roseinatronobacter monicus</name>
    <dbReference type="NCBI Taxonomy" id="393481"/>
    <lineage>
        <taxon>Bacteria</taxon>
        <taxon>Pseudomonadati</taxon>
        <taxon>Pseudomonadota</taxon>
        <taxon>Alphaproteobacteria</taxon>
        <taxon>Rhodobacterales</taxon>
        <taxon>Paracoccaceae</taxon>
        <taxon>Roseinatronobacter</taxon>
    </lineage>
</organism>
<accession>A0A543K3D0</accession>
<evidence type="ECO:0000313" key="3">
    <source>
        <dbReference type="Proteomes" id="UP000320582"/>
    </source>
</evidence>
<evidence type="ECO:0000313" key="2">
    <source>
        <dbReference type="EMBL" id="TQM89588.1"/>
    </source>
</evidence>
<dbReference type="PANTHER" id="PTHR34180:SF1">
    <property type="entry name" value="BETA-ALANYL-DOPAMINE_CARCININE HYDROLASE"/>
    <property type="match status" value="1"/>
</dbReference>
<evidence type="ECO:0000259" key="1">
    <source>
        <dbReference type="Pfam" id="PF03417"/>
    </source>
</evidence>
<protein>
    <submittedName>
        <fullName evidence="2">Acyl-CoA:6-aminopenicillanic acid acyl transferase</fullName>
    </submittedName>
</protein>
<dbReference type="RefSeq" id="WP_142085969.1">
    <property type="nucleotide sequence ID" value="NZ_VFPT01000006.1"/>
</dbReference>
<dbReference type="Proteomes" id="UP000320582">
    <property type="component" value="Unassembled WGS sequence"/>
</dbReference>
<dbReference type="PANTHER" id="PTHR34180">
    <property type="entry name" value="PEPTIDASE C45"/>
    <property type="match status" value="1"/>
</dbReference>
<dbReference type="AlphaFoldDB" id="A0A543K3D0"/>
<comment type="caution">
    <text evidence="2">The sequence shown here is derived from an EMBL/GenBank/DDBJ whole genome shotgun (WGS) entry which is preliminary data.</text>
</comment>
<dbReference type="Pfam" id="PF03417">
    <property type="entry name" value="AAT"/>
    <property type="match status" value="1"/>
</dbReference>
<dbReference type="OrthoDB" id="6793339at2"/>
<name>A0A543K3D0_9RHOB</name>
<dbReference type="InterPro" id="IPR047801">
    <property type="entry name" value="Peptidase_C45"/>
</dbReference>
<dbReference type="NCBIfam" id="NF040521">
    <property type="entry name" value="C45_proenzyme"/>
    <property type="match status" value="1"/>
</dbReference>
<sequence>MTTTLGLGHQEVAGNAAERGYTLGGAGREAVAQIVSQSSLWHRVTAPDMAPAARRMADATRALFPEIHSEIAALAEGLELPFDPVFAWNARGDLLAGLGDGCTTVQLPGDEPVIAHNEDGLPGLLGHCFISDLRPDSAPIATSFCYPGSIPGHTFAVTAAGLVIAVNNLRLLGIVPEIPRMVLARAILGAADRDAMVKLLRDAPPSGGFHLSIAQMGARDIWSVSFGGGEVHLVENMHPMLHSNHAQCAGPVMSRQSITDSSRDRLCRGGELLQRGAGPLSILNDTGGAGLPIFRAAPDDPDGENTVAQFHARLTSTGIDWQIHIPGQSAPTHTGFMPGIRRGEDA</sequence>
<reference evidence="2 3" key="1">
    <citation type="submission" date="2019-06" db="EMBL/GenBank/DDBJ databases">
        <title>Genomic Encyclopedia of Archaeal and Bacterial Type Strains, Phase II (KMG-II): from individual species to whole genera.</title>
        <authorList>
            <person name="Goeker M."/>
        </authorList>
    </citation>
    <scope>NUCLEOTIDE SEQUENCE [LARGE SCALE GENOMIC DNA]</scope>
    <source>
        <strain evidence="2 3">DSM 18423</strain>
    </source>
</reference>
<keyword evidence="2" id="KW-0808">Transferase</keyword>
<dbReference type="InterPro" id="IPR005079">
    <property type="entry name" value="Peptidase_C45_hydrolase"/>
</dbReference>
<feature type="domain" description="Peptidase C45 hydrolase" evidence="1">
    <location>
        <begin position="109"/>
        <end position="319"/>
    </location>
</feature>
<dbReference type="GO" id="GO:0016740">
    <property type="term" value="F:transferase activity"/>
    <property type="evidence" value="ECO:0007669"/>
    <property type="project" value="UniProtKB-KW"/>
</dbReference>
<keyword evidence="3" id="KW-1185">Reference proteome</keyword>